<dbReference type="Proteomes" id="UP001279734">
    <property type="component" value="Unassembled WGS sequence"/>
</dbReference>
<proteinExistence type="predicted"/>
<dbReference type="EMBL" id="BSYO01000023">
    <property type="protein sequence ID" value="GMH21393.1"/>
    <property type="molecule type" value="Genomic_DNA"/>
</dbReference>
<organism evidence="1 2">
    <name type="scientific">Nepenthes gracilis</name>
    <name type="common">Slender pitcher plant</name>
    <dbReference type="NCBI Taxonomy" id="150966"/>
    <lineage>
        <taxon>Eukaryota</taxon>
        <taxon>Viridiplantae</taxon>
        <taxon>Streptophyta</taxon>
        <taxon>Embryophyta</taxon>
        <taxon>Tracheophyta</taxon>
        <taxon>Spermatophyta</taxon>
        <taxon>Magnoliopsida</taxon>
        <taxon>eudicotyledons</taxon>
        <taxon>Gunneridae</taxon>
        <taxon>Pentapetalae</taxon>
        <taxon>Caryophyllales</taxon>
        <taxon>Nepenthaceae</taxon>
        <taxon>Nepenthes</taxon>
    </lineage>
</organism>
<evidence type="ECO:0000313" key="2">
    <source>
        <dbReference type="Proteomes" id="UP001279734"/>
    </source>
</evidence>
<dbReference type="AlphaFoldDB" id="A0AAD3T0B9"/>
<name>A0AAD3T0B9_NEPGR</name>
<reference evidence="1" key="1">
    <citation type="submission" date="2023-05" db="EMBL/GenBank/DDBJ databases">
        <title>Nepenthes gracilis genome sequencing.</title>
        <authorList>
            <person name="Fukushima K."/>
        </authorList>
    </citation>
    <scope>NUCLEOTIDE SEQUENCE</scope>
    <source>
        <strain evidence="1">SING2019-196</strain>
    </source>
</reference>
<keyword evidence="2" id="KW-1185">Reference proteome</keyword>
<sequence length="80" mass="8845">MLLSSKPIRGAGIYLSDLGEVELELLDRPSGALLAMKRGWSSGPSSWALFLEVHHLPSELKVGSPYFLLPFLELYLKSTD</sequence>
<protein>
    <submittedName>
        <fullName evidence="1">Uncharacterized protein</fullName>
    </submittedName>
</protein>
<gene>
    <name evidence="1" type="ORF">Nepgr_023235</name>
</gene>
<accession>A0AAD3T0B9</accession>
<evidence type="ECO:0000313" key="1">
    <source>
        <dbReference type="EMBL" id="GMH21393.1"/>
    </source>
</evidence>
<comment type="caution">
    <text evidence="1">The sequence shown here is derived from an EMBL/GenBank/DDBJ whole genome shotgun (WGS) entry which is preliminary data.</text>
</comment>